<feature type="domain" description="FecR protein" evidence="2">
    <location>
        <begin position="129"/>
        <end position="221"/>
    </location>
</feature>
<dbReference type="STRING" id="929713.NIASO_12790"/>
<dbReference type="OrthoDB" id="1523735at2"/>
<keyword evidence="1" id="KW-0812">Transmembrane</keyword>
<dbReference type="Gene3D" id="3.55.50.30">
    <property type="match status" value="1"/>
</dbReference>
<dbReference type="PIRSF" id="PIRSF018266">
    <property type="entry name" value="FecR"/>
    <property type="match status" value="1"/>
</dbReference>
<dbReference type="AlphaFoldDB" id="W0EYG6"/>
<evidence type="ECO:0000259" key="3">
    <source>
        <dbReference type="Pfam" id="PF16344"/>
    </source>
</evidence>
<feature type="domain" description="Protein FecR C-terminal" evidence="3">
    <location>
        <begin position="276"/>
        <end position="345"/>
    </location>
</feature>
<proteinExistence type="predicted"/>
<dbReference type="InterPro" id="IPR006860">
    <property type="entry name" value="FecR"/>
</dbReference>
<keyword evidence="5" id="KW-1185">Reference proteome</keyword>
<name>W0EYG6_9BACT</name>
<evidence type="ECO:0000259" key="2">
    <source>
        <dbReference type="Pfam" id="PF04773"/>
    </source>
</evidence>
<protein>
    <submittedName>
        <fullName evidence="4">Anti-sigma factor</fullName>
    </submittedName>
</protein>
<dbReference type="InterPro" id="IPR032508">
    <property type="entry name" value="FecR_C"/>
</dbReference>
<dbReference type="PANTHER" id="PTHR30273:SF2">
    <property type="entry name" value="PROTEIN FECR"/>
    <property type="match status" value="1"/>
</dbReference>
<evidence type="ECO:0000313" key="5">
    <source>
        <dbReference type="Proteomes" id="UP000003586"/>
    </source>
</evidence>
<dbReference type="RefSeq" id="WP_008586077.1">
    <property type="nucleotide sequence ID" value="NZ_CP007035.1"/>
</dbReference>
<dbReference type="EMBL" id="CP007035">
    <property type="protein sequence ID" value="AHF15802.1"/>
    <property type="molecule type" value="Genomic_DNA"/>
</dbReference>
<dbReference type="KEGG" id="nso:NIASO_12790"/>
<dbReference type="eggNOG" id="COG3712">
    <property type="taxonomic scope" value="Bacteria"/>
</dbReference>
<gene>
    <name evidence="4" type="ORF">NIASO_12790</name>
</gene>
<evidence type="ECO:0000313" key="4">
    <source>
        <dbReference type="EMBL" id="AHF15802.1"/>
    </source>
</evidence>
<dbReference type="GO" id="GO:0016989">
    <property type="term" value="F:sigma factor antagonist activity"/>
    <property type="evidence" value="ECO:0007669"/>
    <property type="project" value="TreeGrafter"/>
</dbReference>
<dbReference type="FunFam" id="2.60.120.1440:FF:000001">
    <property type="entry name" value="Putative anti-sigma factor"/>
    <property type="match status" value="1"/>
</dbReference>
<dbReference type="HOGENOM" id="CLU_050192_2_3_10"/>
<organism evidence="4 5">
    <name type="scientific">Niabella soli DSM 19437</name>
    <dbReference type="NCBI Taxonomy" id="929713"/>
    <lineage>
        <taxon>Bacteria</taxon>
        <taxon>Pseudomonadati</taxon>
        <taxon>Bacteroidota</taxon>
        <taxon>Chitinophagia</taxon>
        <taxon>Chitinophagales</taxon>
        <taxon>Chitinophagaceae</taxon>
        <taxon>Niabella</taxon>
    </lineage>
</organism>
<reference evidence="4 5" key="1">
    <citation type="submission" date="2013-12" db="EMBL/GenBank/DDBJ databases">
        <authorList>
            <consortium name="DOE Joint Genome Institute"/>
            <person name="Eisen J."/>
            <person name="Huntemann M."/>
            <person name="Han J."/>
            <person name="Chen A."/>
            <person name="Kyrpides N."/>
            <person name="Mavromatis K."/>
            <person name="Markowitz V."/>
            <person name="Palaniappan K."/>
            <person name="Ivanova N."/>
            <person name="Schaumberg A."/>
            <person name="Pati A."/>
            <person name="Liolios K."/>
            <person name="Nordberg H.P."/>
            <person name="Cantor M.N."/>
            <person name="Hua S.X."/>
            <person name="Woyke T."/>
        </authorList>
    </citation>
    <scope>NUCLEOTIDE SEQUENCE [LARGE SCALE GENOMIC DNA]</scope>
    <source>
        <strain evidence="5">DSM 19437</strain>
    </source>
</reference>
<evidence type="ECO:0000256" key="1">
    <source>
        <dbReference type="SAM" id="Phobius"/>
    </source>
</evidence>
<keyword evidence="1" id="KW-1133">Transmembrane helix</keyword>
<dbReference type="Proteomes" id="UP000003586">
    <property type="component" value="Chromosome"/>
</dbReference>
<dbReference type="PANTHER" id="PTHR30273">
    <property type="entry name" value="PERIPLASMIC SIGNAL SENSOR AND SIGMA FACTOR ACTIVATOR FECR-RELATED"/>
    <property type="match status" value="1"/>
</dbReference>
<sequence>MDKKLENKFYRLFALKLSGEASVEELERLEAILGENPELRFFYDQLVIKKAEEKEDAGLAEQAYAAHFTKLHLQGLFDDEKKLAPVPRPTGFRRKIARYAAAAVILSLAGFLISILKGKQESGSLKNEMATTKKSKSTITLPDGTVVMLNANSRISYNEKFKGDTREVTLSGEAYFDVVHDAAHPFIVHTKAGDIKVLGTAFNVRAFDDGVFETALIRGKVAIYLKQHKEENFVLSPGQKLVTNTEESRSDSIDIIPITTVKDTLVAETSWTKGQLVFGNKPLAEIAVELERTYGITIIFKSDETKQYRYTGVFDIDNSSPDQILEILKLSKPINYQRDKNQITIE</sequence>
<keyword evidence="1" id="KW-0472">Membrane</keyword>
<dbReference type="Pfam" id="PF16344">
    <property type="entry name" value="FecR_C"/>
    <property type="match status" value="1"/>
</dbReference>
<feature type="transmembrane region" description="Helical" evidence="1">
    <location>
        <begin position="96"/>
        <end position="116"/>
    </location>
</feature>
<dbReference type="Pfam" id="PF04773">
    <property type="entry name" value="FecR"/>
    <property type="match status" value="1"/>
</dbReference>
<dbReference type="InterPro" id="IPR012373">
    <property type="entry name" value="Ferrdict_sens_TM"/>
</dbReference>
<accession>W0EYG6</accession>
<dbReference type="Gene3D" id="2.60.120.1440">
    <property type="match status" value="1"/>
</dbReference>